<organism evidence="2 3">
    <name type="scientific">Megalurothrips usitatus</name>
    <name type="common">bean blossom thrips</name>
    <dbReference type="NCBI Taxonomy" id="439358"/>
    <lineage>
        <taxon>Eukaryota</taxon>
        <taxon>Metazoa</taxon>
        <taxon>Ecdysozoa</taxon>
        <taxon>Arthropoda</taxon>
        <taxon>Hexapoda</taxon>
        <taxon>Insecta</taxon>
        <taxon>Pterygota</taxon>
        <taxon>Neoptera</taxon>
        <taxon>Paraneoptera</taxon>
        <taxon>Thysanoptera</taxon>
        <taxon>Terebrantia</taxon>
        <taxon>Thripoidea</taxon>
        <taxon>Thripidae</taxon>
        <taxon>Megalurothrips</taxon>
    </lineage>
</organism>
<comment type="caution">
    <text evidence="2">The sequence shown here is derived from an EMBL/GenBank/DDBJ whole genome shotgun (WGS) entry which is preliminary data.</text>
</comment>
<name>A0AAV7X334_9NEOP</name>
<dbReference type="Proteomes" id="UP001075354">
    <property type="component" value="Unassembled WGS sequence"/>
</dbReference>
<feature type="region of interest" description="Disordered" evidence="1">
    <location>
        <begin position="50"/>
        <end position="130"/>
    </location>
</feature>
<dbReference type="EMBL" id="JAPTSV010000566">
    <property type="protein sequence ID" value="KAJ1519183.1"/>
    <property type="molecule type" value="Genomic_DNA"/>
</dbReference>
<dbReference type="AlphaFoldDB" id="A0AAV7X334"/>
<evidence type="ECO:0000256" key="1">
    <source>
        <dbReference type="SAM" id="MobiDB-lite"/>
    </source>
</evidence>
<feature type="compositionally biased region" description="Basic and acidic residues" evidence="1">
    <location>
        <begin position="109"/>
        <end position="125"/>
    </location>
</feature>
<sequence>MSCCCNIVCNVPFTATNRDKFLRWIHLNSCSNNSDNAWFARWKVKDYPVEDVTDSSSDESQSIDHNEEDSEAAASSVAQHGIVDYPLQKEGCDQSPTTKSFQQQQDYTMEDKQMIHESDVSRSDSESDEEIEECFAYFLEEDQENN</sequence>
<protein>
    <submittedName>
        <fullName evidence="2">Uncharacterized protein</fullName>
    </submittedName>
</protein>
<keyword evidence="3" id="KW-1185">Reference proteome</keyword>
<feature type="compositionally biased region" description="Polar residues" evidence="1">
    <location>
        <begin position="94"/>
        <end position="107"/>
    </location>
</feature>
<reference evidence="2" key="1">
    <citation type="submission" date="2022-12" db="EMBL/GenBank/DDBJ databases">
        <title>Chromosome-level genome assembly of the bean flower thrips Megalurothrips usitatus.</title>
        <authorList>
            <person name="Ma L."/>
            <person name="Liu Q."/>
            <person name="Li H."/>
            <person name="Cai W."/>
        </authorList>
    </citation>
    <scope>NUCLEOTIDE SEQUENCE</scope>
    <source>
        <strain evidence="2">Cailab_2022a</strain>
    </source>
</reference>
<accession>A0AAV7X334</accession>
<proteinExistence type="predicted"/>
<evidence type="ECO:0000313" key="3">
    <source>
        <dbReference type="Proteomes" id="UP001075354"/>
    </source>
</evidence>
<gene>
    <name evidence="2" type="ORF">ONE63_011211</name>
</gene>
<evidence type="ECO:0000313" key="2">
    <source>
        <dbReference type="EMBL" id="KAJ1519183.1"/>
    </source>
</evidence>